<dbReference type="Proteomes" id="UP001290861">
    <property type="component" value="Unassembled WGS sequence"/>
</dbReference>
<comment type="caution">
    <text evidence="2">The sequence shown here is derived from an EMBL/GenBank/DDBJ whole genome shotgun (WGS) entry which is preliminary data.</text>
</comment>
<organism evidence="2 3">
    <name type="scientific">Pontiella agarivorans</name>
    <dbReference type="NCBI Taxonomy" id="3038953"/>
    <lineage>
        <taxon>Bacteria</taxon>
        <taxon>Pseudomonadati</taxon>
        <taxon>Kiritimatiellota</taxon>
        <taxon>Kiritimatiellia</taxon>
        <taxon>Kiritimatiellales</taxon>
        <taxon>Pontiellaceae</taxon>
        <taxon>Pontiella</taxon>
    </lineage>
</organism>
<accession>A0ABU5MZH6</accession>
<keyword evidence="3" id="KW-1185">Reference proteome</keyword>
<evidence type="ECO:0000313" key="3">
    <source>
        <dbReference type="Proteomes" id="UP001290861"/>
    </source>
</evidence>
<name>A0ABU5MZH6_9BACT</name>
<dbReference type="InterPro" id="IPR018744">
    <property type="entry name" value="DUF2293"/>
</dbReference>
<gene>
    <name evidence="2" type="ORF">P9H32_12810</name>
</gene>
<evidence type="ECO:0000259" key="1">
    <source>
        <dbReference type="Pfam" id="PF10056"/>
    </source>
</evidence>
<reference evidence="2 3" key="1">
    <citation type="journal article" date="2024" name="Appl. Environ. Microbiol.">
        <title>Pontiella agarivorans sp. nov., a novel marine anaerobic bacterium capable of degrading macroalgal polysaccharides and fixing nitrogen.</title>
        <authorList>
            <person name="Liu N."/>
            <person name="Kivenson V."/>
            <person name="Peng X."/>
            <person name="Cui Z."/>
            <person name="Lankiewicz T.S."/>
            <person name="Gosselin K.M."/>
            <person name="English C.J."/>
            <person name="Blair E.M."/>
            <person name="O'Malley M.A."/>
            <person name="Valentine D.L."/>
        </authorList>
    </citation>
    <scope>NUCLEOTIDE SEQUENCE [LARGE SCALE GENOMIC DNA]</scope>
    <source>
        <strain evidence="2 3">NLcol2</strain>
    </source>
</reference>
<feature type="domain" description="DUF2293" evidence="1">
    <location>
        <begin position="127"/>
        <end position="212"/>
    </location>
</feature>
<sequence>MKDPEHETLLVTSSPSPFHRFVWDKQGRRLDIPEHWDCLKPGDAAVTKTLKSLGPSWTATRKKGRKVFSDGVWAPAENIAEAKRLVAEKRAAPDYARKREADLKRRERKQAEYEVMFYEALLNWLDFHPRYQAEAEKMAKLICAHAVPVGSGTVARTERIPIEDRASAAVIAWMRHATTAYDNMHIPLVKGRRREVRRELAQQSKKILSAYRQGRDIDRDLCPLARALR</sequence>
<proteinExistence type="predicted"/>
<dbReference type="Pfam" id="PF10056">
    <property type="entry name" value="DUF2293"/>
    <property type="match status" value="1"/>
</dbReference>
<evidence type="ECO:0000313" key="2">
    <source>
        <dbReference type="EMBL" id="MDZ8119506.1"/>
    </source>
</evidence>
<dbReference type="RefSeq" id="WP_431311701.1">
    <property type="nucleotide sequence ID" value="NZ_JARVCO010000010.1"/>
</dbReference>
<protein>
    <submittedName>
        <fullName evidence="2">DUF2293 domain-containing protein</fullName>
    </submittedName>
</protein>
<dbReference type="EMBL" id="JARVCO010000010">
    <property type="protein sequence ID" value="MDZ8119506.1"/>
    <property type="molecule type" value="Genomic_DNA"/>
</dbReference>